<feature type="domain" description="AMP-dependent synthetase/ligase" evidence="3">
    <location>
        <begin position="233"/>
        <end position="324"/>
    </location>
</feature>
<dbReference type="GO" id="GO:0006085">
    <property type="term" value="P:acetyl-CoA biosynthetic process"/>
    <property type="evidence" value="ECO:0007669"/>
    <property type="project" value="TreeGrafter"/>
</dbReference>
<keyword evidence="1" id="KW-0007">Acetylation</keyword>
<reference evidence="4" key="1">
    <citation type="journal article" date="2014" name="Int. J. Syst. Evol. Microbiol.">
        <title>Complete genome sequence of Corynebacterium casei LMG S-19264T (=DSM 44701T), isolated from a smear-ripened cheese.</title>
        <authorList>
            <consortium name="US DOE Joint Genome Institute (JGI-PGF)"/>
            <person name="Walter F."/>
            <person name="Albersmeier A."/>
            <person name="Kalinowski J."/>
            <person name="Ruckert C."/>
        </authorList>
    </citation>
    <scope>NUCLEOTIDE SEQUENCE</scope>
    <source>
        <strain evidence="4">JCM 4646</strain>
    </source>
</reference>
<evidence type="ECO:0000313" key="5">
    <source>
        <dbReference type="Proteomes" id="UP000617734"/>
    </source>
</evidence>
<dbReference type="InterPro" id="IPR042099">
    <property type="entry name" value="ANL_N_sf"/>
</dbReference>
<dbReference type="InterPro" id="IPR000873">
    <property type="entry name" value="AMP-dep_synth/lig_dom"/>
</dbReference>
<dbReference type="EMBL" id="BNBO01000007">
    <property type="protein sequence ID" value="GHH66438.1"/>
    <property type="molecule type" value="Genomic_DNA"/>
</dbReference>
<gene>
    <name evidence="4" type="ORF">GCM10018781_20380</name>
</gene>
<proteinExistence type="predicted"/>
<keyword evidence="5" id="KW-1185">Reference proteome</keyword>
<protein>
    <recommendedName>
        <fullName evidence="3">AMP-dependent synthetase/ligase domain-containing protein</fullName>
    </recommendedName>
</protein>
<feature type="region of interest" description="Disordered" evidence="2">
    <location>
        <begin position="141"/>
        <end position="205"/>
    </location>
</feature>
<dbReference type="AlphaFoldDB" id="A0A919KND8"/>
<evidence type="ECO:0000256" key="2">
    <source>
        <dbReference type="SAM" id="MobiDB-lite"/>
    </source>
</evidence>
<organism evidence="4 5">
    <name type="scientific">Kitasatospora indigofera</name>
    <dbReference type="NCBI Taxonomy" id="67307"/>
    <lineage>
        <taxon>Bacteria</taxon>
        <taxon>Bacillati</taxon>
        <taxon>Actinomycetota</taxon>
        <taxon>Actinomycetes</taxon>
        <taxon>Kitasatosporales</taxon>
        <taxon>Streptomycetaceae</taxon>
        <taxon>Kitasatospora</taxon>
    </lineage>
</organism>
<name>A0A919KND8_9ACTN</name>
<accession>A0A919KND8</accession>
<evidence type="ECO:0000313" key="4">
    <source>
        <dbReference type="EMBL" id="GHH66438.1"/>
    </source>
</evidence>
<evidence type="ECO:0000256" key="1">
    <source>
        <dbReference type="ARBA" id="ARBA00022990"/>
    </source>
</evidence>
<reference evidence="4" key="2">
    <citation type="submission" date="2020-09" db="EMBL/GenBank/DDBJ databases">
        <authorList>
            <person name="Sun Q."/>
            <person name="Ohkuma M."/>
        </authorList>
    </citation>
    <scope>NUCLEOTIDE SEQUENCE</scope>
    <source>
        <strain evidence="4">JCM 4646</strain>
    </source>
</reference>
<dbReference type="Proteomes" id="UP000617734">
    <property type="component" value="Unassembled WGS sequence"/>
</dbReference>
<dbReference type="RefSeq" id="WP_373311136.1">
    <property type="nucleotide sequence ID" value="NZ_BNBO01000007.1"/>
</dbReference>
<dbReference type="Pfam" id="PF00501">
    <property type="entry name" value="AMP-binding"/>
    <property type="match status" value="2"/>
</dbReference>
<dbReference type="Gene3D" id="3.40.50.12780">
    <property type="entry name" value="N-terminal domain of ligase-like"/>
    <property type="match status" value="2"/>
</dbReference>
<comment type="caution">
    <text evidence="4">The sequence shown here is derived from an EMBL/GenBank/DDBJ whole genome shotgun (WGS) entry which is preliminary data.</text>
</comment>
<dbReference type="GO" id="GO:0003987">
    <property type="term" value="F:acetate-CoA ligase activity"/>
    <property type="evidence" value="ECO:0007669"/>
    <property type="project" value="TreeGrafter"/>
</dbReference>
<feature type="domain" description="AMP-dependent synthetase/ligase" evidence="3">
    <location>
        <begin position="25"/>
        <end position="98"/>
    </location>
</feature>
<dbReference type="PANTHER" id="PTHR24095:SF14">
    <property type="entry name" value="ACETYL-COENZYME A SYNTHETASE 1"/>
    <property type="match status" value="1"/>
</dbReference>
<dbReference type="SUPFAM" id="SSF56801">
    <property type="entry name" value="Acetyl-CoA synthetase-like"/>
    <property type="match status" value="2"/>
</dbReference>
<evidence type="ECO:0000259" key="3">
    <source>
        <dbReference type="Pfam" id="PF00501"/>
    </source>
</evidence>
<sequence length="368" mass="37764">MYGDDMYGNGSGLVYRCVDRHVEAGLGDRVAIHFEGGPGGGRSVSYGRLQQEVARAAEALAELGAAEGDQVAVRAAATPETVVTVLACARIGAVPVPSDGPSEPGAGGAAGDVLAVRRRERAGRAVGADVDCGCGCARPAEAGEGTEGTEAAPAGGSCAGASAGRPPRAGQPRCGGPESGRTARAHPGPAAPGRRRPGAAAPAQLTVPVPARRVVPAPEADVDVYWSRFTDGWGSGLPEGVRGPLAAGATQVIHTADPEGLREEELWETVQKYGVSVLYTTPEDIRTLMLWGDELGTRHDLSSLRILGTVGARSGTEGWIWYRDPDGADGLGAEDGEPGGAAPWELRTCSTPWAAPAPGGRRRLYVVR</sequence>
<dbReference type="GeneID" id="95358501"/>
<dbReference type="PANTHER" id="PTHR24095">
    <property type="entry name" value="ACETYL-COENZYME A SYNTHETASE"/>
    <property type="match status" value="1"/>
</dbReference>
<dbReference type="GO" id="GO:0005829">
    <property type="term" value="C:cytosol"/>
    <property type="evidence" value="ECO:0007669"/>
    <property type="project" value="TreeGrafter"/>
</dbReference>